<reference evidence="2 3" key="1">
    <citation type="submission" date="2019-07" db="EMBL/GenBank/DDBJ databases">
        <title>Genomics analysis of Aphanomyces spp. identifies a new class of oomycete effector associated with host adaptation.</title>
        <authorList>
            <person name="Gaulin E."/>
        </authorList>
    </citation>
    <scope>NUCLEOTIDE SEQUENCE [LARGE SCALE GENOMIC DNA]</scope>
    <source>
        <strain evidence="2 3">ATCC 201684</strain>
    </source>
</reference>
<dbReference type="Proteomes" id="UP000481153">
    <property type="component" value="Unassembled WGS sequence"/>
</dbReference>
<name>A0A6G0XAB5_9STRA</name>
<feature type="compositionally biased region" description="Low complexity" evidence="1">
    <location>
        <begin position="57"/>
        <end position="67"/>
    </location>
</feature>
<evidence type="ECO:0000313" key="3">
    <source>
        <dbReference type="Proteomes" id="UP000481153"/>
    </source>
</evidence>
<gene>
    <name evidence="2" type="ORF">Ae201684_006786</name>
</gene>
<proteinExistence type="predicted"/>
<dbReference type="AlphaFoldDB" id="A0A6G0XAB5"/>
<organism evidence="2 3">
    <name type="scientific">Aphanomyces euteiches</name>
    <dbReference type="NCBI Taxonomy" id="100861"/>
    <lineage>
        <taxon>Eukaryota</taxon>
        <taxon>Sar</taxon>
        <taxon>Stramenopiles</taxon>
        <taxon>Oomycota</taxon>
        <taxon>Saprolegniomycetes</taxon>
        <taxon>Saprolegniales</taxon>
        <taxon>Verrucalvaceae</taxon>
        <taxon>Aphanomyces</taxon>
    </lineage>
</organism>
<feature type="region of interest" description="Disordered" evidence="1">
    <location>
        <begin position="57"/>
        <end position="94"/>
    </location>
</feature>
<accession>A0A6G0XAB5</accession>
<feature type="compositionally biased region" description="Basic residues" evidence="1">
    <location>
        <begin position="84"/>
        <end position="93"/>
    </location>
</feature>
<dbReference type="VEuPathDB" id="FungiDB:AeMF1_014960"/>
<keyword evidence="3" id="KW-1185">Reference proteome</keyword>
<comment type="caution">
    <text evidence="2">The sequence shown here is derived from an EMBL/GenBank/DDBJ whole genome shotgun (WGS) entry which is preliminary data.</text>
</comment>
<dbReference type="EMBL" id="VJMJ01000085">
    <property type="protein sequence ID" value="KAF0736974.1"/>
    <property type="molecule type" value="Genomic_DNA"/>
</dbReference>
<protein>
    <submittedName>
        <fullName evidence="2">Uncharacterized protein</fullName>
    </submittedName>
</protein>
<evidence type="ECO:0000256" key="1">
    <source>
        <dbReference type="SAM" id="MobiDB-lite"/>
    </source>
</evidence>
<evidence type="ECO:0000313" key="2">
    <source>
        <dbReference type="EMBL" id="KAF0736974.1"/>
    </source>
</evidence>
<sequence length="429" mass="48439">MDVLIATETMALEEALAAEVDLEVMFMDDLDLFDSSNTSPSAAKVLSASTTSEVLSDIASSDSSVHSPPAPTDTGIGSNDIGQKKKVNVTRKRQREELEHLRSKVNDLEEHLKVVQQVKALEDTSAPTWQKRADQARIAKQIALNENEKLKHELEEQIEFGKALQVLLKKRPKLTMLPTLESEEWRVFKLVKDPTLRYQAVNMIYQQQYQLTDVAMIESGILDKSDSYELVTPRIAKNTGDLMLQGAYRVTLNYDFNVVSDLVWLLTHCGLEPKTSGMSYTTLEKFDFDAAYISFKKKFNSLPYQSNNLFKRCREPTRDVIIGRSVLEDELYPFEEGSLIMNKSFWLVLDKVNDGKGCRISHFHKCMLPMVQSKSPATYNGQPVGALSDYALESLKTNLKAFTASMNTLLSEYSGNASDSFFRVRARIE</sequence>